<reference evidence="2" key="1">
    <citation type="submission" date="2016-03" db="EMBL/GenBank/DDBJ databases">
        <authorList>
            <person name="Loux Valentin"/>
        </authorList>
    </citation>
    <scope>NUCLEOTIDE SEQUENCE [LARGE SCALE GENOMIC DNA]</scope>
    <source>
        <strain evidence="2">C1</strain>
    </source>
</reference>
<dbReference type="EMBL" id="FLLR01000028">
    <property type="protein sequence ID" value="SBO14417.1"/>
    <property type="molecule type" value="Genomic_DNA"/>
</dbReference>
<evidence type="ECO:0000313" key="1">
    <source>
        <dbReference type="EMBL" id="SBO14417.1"/>
    </source>
</evidence>
<comment type="caution">
    <text evidence="1">The sequence shown here is derived from an EMBL/GenBank/DDBJ whole genome shotgun (WGS) entry which is preliminary data.</text>
</comment>
<dbReference type="AlphaFoldDB" id="A0AA45UT96"/>
<protein>
    <submittedName>
        <fullName evidence="1">Uncharacterized protein</fullName>
    </submittedName>
</protein>
<sequence>MLYEVGELILKAREEMPTFFRMVSAYYAFRRMKVILFYIDLRNASKSKYKYLGK</sequence>
<accession>A0AA45UT96</accession>
<dbReference type="Proteomes" id="UP000078419">
    <property type="component" value="Unassembled WGS sequence"/>
</dbReference>
<evidence type="ECO:0000313" key="2">
    <source>
        <dbReference type="Proteomes" id="UP000078419"/>
    </source>
</evidence>
<name>A0AA45UT96_ANAPH</name>
<gene>
    <name evidence="1" type="ORF">ANAPC1_00771</name>
</gene>
<proteinExistence type="predicted"/>
<organism evidence="1 2">
    <name type="scientific">Anaplasma phagocytophilum</name>
    <name type="common">Ehrlichia phagocytophila</name>
    <dbReference type="NCBI Taxonomy" id="948"/>
    <lineage>
        <taxon>Bacteria</taxon>
        <taxon>Pseudomonadati</taxon>
        <taxon>Pseudomonadota</taxon>
        <taxon>Alphaproteobacteria</taxon>
        <taxon>Rickettsiales</taxon>
        <taxon>Anaplasmataceae</taxon>
        <taxon>Anaplasma</taxon>
        <taxon>phagocytophilum group</taxon>
    </lineage>
</organism>